<comment type="subcellular location">
    <subcellularLocation>
        <location evidence="1">Membrane</location>
        <topology evidence="1">Multi-pass membrane protein</topology>
    </subcellularLocation>
</comment>
<evidence type="ECO:0000256" key="4">
    <source>
        <dbReference type="ARBA" id="ARBA00022989"/>
    </source>
</evidence>
<organism evidence="7 8">
    <name type="scientific">Saxophila tyrrhenica</name>
    <dbReference type="NCBI Taxonomy" id="1690608"/>
    <lineage>
        <taxon>Eukaryota</taxon>
        <taxon>Fungi</taxon>
        <taxon>Dikarya</taxon>
        <taxon>Ascomycota</taxon>
        <taxon>Pezizomycotina</taxon>
        <taxon>Dothideomycetes</taxon>
        <taxon>Dothideomycetidae</taxon>
        <taxon>Mycosphaerellales</taxon>
        <taxon>Extremaceae</taxon>
        <taxon>Saxophila</taxon>
    </lineage>
</organism>
<feature type="transmembrane region" description="Helical" evidence="6">
    <location>
        <begin position="361"/>
        <end position="378"/>
    </location>
</feature>
<dbReference type="Proteomes" id="UP001337655">
    <property type="component" value="Unassembled WGS sequence"/>
</dbReference>
<protein>
    <submittedName>
        <fullName evidence="7">Uncharacterized protein</fullName>
    </submittedName>
</protein>
<keyword evidence="5 6" id="KW-0472">Membrane</keyword>
<feature type="transmembrane region" description="Helical" evidence="6">
    <location>
        <begin position="236"/>
        <end position="255"/>
    </location>
</feature>
<dbReference type="GO" id="GO:0015205">
    <property type="term" value="F:nucleobase transmembrane transporter activity"/>
    <property type="evidence" value="ECO:0007669"/>
    <property type="project" value="TreeGrafter"/>
</dbReference>
<sequence length="540" mass="59104">MKFPQVRRPRTFRSLQLNTKESRWINEDIAPCPPEHQTFTNRAFFGYWVAAGLNTTAWALGSSNLANGLDIGGALGGIFVGGVLAGLVAFLCGEPGVRYHLGFSMMSRATFGMYGAWFVVMLKCFVNFIFFGIQAYWGGLAASVVLSSIFPSFQNMKNTLPLSSAIETPQLIGFVIYICIFTPLMFVHPSRLQPVLAVSLVTTSCTVVGMFIWALGQNGGAPILPPDVNISSSERSFQILRAMSSVAGSWTGACIRQSDWTRFAKTRRAPAVHQLVSGPLTVTVCAIIGAFATSAIYDMYGELIWNPISVLQFLLDRNYDASSRAGCFFAGMGFFISQIATNLVQNSVSCGMDLAALAPRWIDVTRGSLIMCLVGYLIQPWRFVNAPGTFITVLSSFGMFVSPLAGINAVDFWLVRRMRWRVPDFYRGKGQSIYWYTSGLNWRAFLAWTLAVWPSFPGFIAATGAITVNVGWERCFSITWLIGFCGGAFVYYVVCLIAPPPGKPYQTVYMEDEATAFEGLEVSSDGEKHPTASVKSAGGS</sequence>
<dbReference type="AlphaFoldDB" id="A0AAV9PJS2"/>
<evidence type="ECO:0000256" key="5">
    <source>
        <dbReference type="ARBA" id="ARBA00023136"/>
    </source>
</evidence>
<reference evidence="7 8" key="1">
    <citation type="submission" date="2023-08" db="EMBL/GenBank/DDBJ databases">
        <title>Black Yeasts Isolated from many extreme environments.</title>
        <authorList>
            <person name="Coleine C."/>
            <person name="Stajich J.E."/>
            <person name="Selbmann L."/>
        </authorList>
    </citation>
    <scope>NUCLEOTIDE SEQUENCE [LARGE SCALE GENOMIC DNA]</scope>
    <source>
        <strain evidence="7 8">CCFEE 5935</strain>
    </source>
</reference>
<keyword evidence="3 6" id="KW-0812">Transmembrane</keyword>
<feature type="transmembrane region" description="Helical" evidence="6">
    <location>
        <begin position="195"/>
        <end position="216"/>
    </location>
</feature>
<dbReference type="PANTHER" id="PTHR30618:SF15">
    <property type="entry name" value="NICOTINAMIDE RIBOSIDE TRANSPORTER 1-RELATED"/>
    <property type="match status" value="1"/>
</dbReference>
<dbReference type="GO" id="GO:0005886">
    <property type="term" value="C:plasma membrane"/>
    <property type="evidence" value="ECO:0007669"/>
    <property type="project" value="TreeGrafter"/>
</dbReference>
<evidence type="ECO:0000256" key="1">
    <source>
        <dbReference type="ARBA" id="ARBA00004141"/>
    </source>
</evidence>
<feature type="transmembrane region" description="Helical" evidence="6">
    <location>
        <begin position="478"/>
        <end position="498"/>
    </location>
</feature>
<dbReference type="RefSeq" id="XP_064662655.1">
    <property type="nucleotide sequence ID" value="XM_064798328.1"/>
</dbReference>
<feature type="transmembrane region" description="Helical" evidence="6">
    <location>
        <begin position="275"/>
        <end position="297"/>
    </location>
</feature>
<accession>A0AAV9PJS2</accession>
<feature type="transmembrane region" description="Helical" evidence="6">
    <location>
        <begin position="445"/>
        <end position="466"/>
    </location>
</feature>
<dbReference type="PANTHER" id="PTHR30618">
    <property type="entry name" value="NCS1 FAMILY PURINE/PYRIMIDINE TRANSPORTER"/>
    <property type="match status" value="1"/>
</dbReference>
<evidence type="ECO:0000256" key="3">
    <source>
        <dbReference type="ARBA" id="ARBA00022692"/>
    </source>
</evidence>
<keyword evidence="8" id="KW-1185">Reference proteome</keyword>
<feature type="transmembrane region" description="Helical" evidence="6">
    <location>
        <begin position="114"/>
        <end position="137"/>
    </location>
</feature>
<proteinExistence type="inferred from homology"/>
<evidence type="ECO:0000256" key="6">
    <source>
        <dbReference type="SAM" id="Phobius"/>
    </source>
</evidence>
<dbReference type="InterPro" id="IPR001248">
    <property type="entry name" value="Pur-cyt_permease"/>
</dbReference>
<comment type="similarity">
    <text evidence="2">Belongs to the purine-cytosine permease (2.A.39) family.</text>
</comment>
<feature type="transmembrane region" description="Helical" evidence="6">
    <location>
        <begin position="73"/>
        <end position="93"/>
    </location>
</feature>
<feature type="transmembrane region" description="Helical" evidence="6">
    <location>
        <begin position="390"/>
        <end position="415"/>
    </location>
</feature>
<dbReference type="Gene3D" id="1.10.4160.10">
    <property type="entry name" value="Hydantoin permease"/>
    <property type="match status" value="1"/>
</dbReference>
<name>A0AAV9PJS2_9PEZI</name>
<evidence type="ECO:0000313" key="8">
    <source>
        <dbReference type="Proteomes" id="UP001337655"/>
    </source>
</evidence>
<keyword evidence="4 6" id="KW-1133">Transmembrane helix</keyword>
<dbReference type="Pfam" id="PF02133">
    <property type="entry name" value="Transp_cyt_pur"/>
    <property type="match status" value="1"/>
</dbReference>
<feature type="transmembrane region" description="Helical" evidence="6">
    <location>
        <begin position="171"/>
        <end position="188"/>
    </location>
</feature>
<dbReference type="GeneID" id="89922413"/>
<feature type="transmembrane region" description="Helical" evidence="6">
    <location>
        <begin position="321"/>
        <end position="340"/>
    </location>
</feature>
<dbReference type="InterPro" id="IPR045225">
    <property type="entry name" value="Uracil/uridine/allantoin_perm"/>
</dbReference>
<evidence type="ECO:0000256" key="2">
    <source>
        <dbReference type="ARBA" id="ARBA00008974"/>
    </source>
</evidence>
<comment type="caution">
    <text evidence="7">The sequence shown here is derived from an EMBL/GenBank/DDBJ whole genome shotgun (WGS) entry which is preliminary data.</text>
</comment>
<dbReference type="EMBL" id="JAVRRT010000002">
    <property type="protein sequence ID" value="KAK5173986.1"/>
    <property type="molecule type" value="Genomic_DNA"/>
</dbReference>
<gene>
    <name evidence="7" type="ORF">LTR77_001065</name>
</gene>
<feature type="transmembrane region" description="Helical" evidence="6">
    <location>
        <begin position="44"/>
        <end position="61"/>
    </location>
</feature>
<evidence type="ECO:0000313" key="7">
    <source>
        <dbReference type="EMBL" id="KAK5173986.1"/>
    </source>
</evidence>